<feature type="region of interest" description="Disordered" evidence="1">
    <location>
        <begin position="1"/>
        <end position="104"/>
    </location>
</feature>
<dbReference type="Proteomes" id="UP000048908">
    <property type="component" value="Unassembled WGS sequence"/>
</dbReference>
<dbReference type="RefSeq" id="WP_055682764.1">
    <property type="nucleotide sequence ID" value="NZ_CXPG01000020.1"/>
</dbReference>
<dbReference type="STRING" id="282197.SAMN04488517_102169"/>
<gene>
    <name evidence="2" type="ORF">JAN5088_02121</name>
</gene>
<name>A0A0M6XQC9_9RHOB</name>
<feature type="compositionally biased region" description="Basic and acidic residues" evidence="1">
    <location>
        <begin position="1"/>
        <end position="11"/>
    </location>
</feature>
<keyword evidence="3" id="KW-1185">Reference proteome</keyword>
<evidence type="ECO:0000256" key="1">
    <source>
        <dbReference type="SAM" id="MobiDB-lite"/>
    </source>
</evidence>
<proteinExistence type="predicted"/>
<dbReference type="EMBL" id="CXPG01000020">
    <property type="protein sequence ID" value="CTQ33339.1"/>
    <property type="molecule type" value="Genomic_DNA"/>
</dbReference>
<feature type="compositionally biased region" description="Basic and acidic residues" evidence="1">
    <location>
        <begin position="92"/>
        <end position="103"/>
    </location>
</feature>
<sequence length="146" mass="15221">MAGCDDDKDRTVFGQPLPRPADAPRAVPRPGSGGTQAPPGDRTVIGGALPGQRGGLAPPQQPAQPYPQQQPYGQPAPFGGAAPNSGLFPELPRQDAAPDRVEPRISLQDALRPSGLAQTAIRNPIVRAASDLLILLGRLRTGLVEM</sequence>
<organism evidence="2 3">
    <name type="scientific">Jannaschia rubra</name>
    <dbReference type="NCBI Taxonomy" id="282197"/>
    <lineage>
        <taxon>Bacteria</taxon>
        <taxon>Pseudomonadati</taxon>
        <taxon>Pseudomonadota</taxon>
        <taxon>Alphaproteobacteria</taxon>
        <taxon>Rhodobacterales</taxon>
        <taxon>Roseobacteraceae</taxon>
        <taxon>Jannaschia</taxon>
    </lineage>
</organism>
<dbReference type="AlphaFoldDB" id="A0A0M6XQC9"/>
<reference evidence="2 3" key="1">
    <citation type="submission" date="2015-07" db="EMBL/GenBank/DDBJ databases">
        <authorList>
            <person name="Noorani M."/>
        </authorList>
    </citation>
    <scope>NUCLEOTIDE SEQUENCE [LARGE SCALE GENOMIC DNA]</scope>
    <source>
        <strain evidence="2 3">CECT 5088</strain>
    </source>
</reference>
<evidence type="ECO:0000313" key="3">
    <source>
        <dbReference type="Proteomes" id="UP000048908"/>
    </source>
</evidence>
<feature type="compositionally biased region" description="Low complexity" evidence="1">
    <location>
        <begin position="66"/>
        <end position="83"/>
    </location>
</feature>
<evidence type="ECO:0000313" key="2">
    <source>
        <dbReference type="EMBL" id="CTQ33339.1"/>
    </source>
</evidence>
<accession>A0A0M6XQC9</accession>
<protein>
    <submittedName>
        <fullName evidence="2">Uncharacterized protein</fullName>
    </submittedName>
</protein>